<dbReference type="Pfam" id="PF08667">
    <property type="entry name" value="BetR"/>
    <property type="match status" value="1"/>
</dbReference>
<dbReference type="EMBL" id="CADIKH010000056">
    <property type="protein sequence ID" value="CAB3772039.1"/>
    <property type="molecule type" value="Genomic_DNA"/>
</dbReference>
<dbReference type="RefSeq" id="WP_175232169.1">
    <property type="nucleotide sequence ID" value="NZ_CADIKH010000056.1"/>
</dbReference>
<reference evidence="3 4" key="1">
    <citation type="submission" date="2020-04" db="EMBL/GenBank/DDBJ databases">
        <authorList>
            <person name="De Canck E."/>
        </authorList>
    </citation>
    <scope>NUCLEOTIDE SEQUENCE [LARGE SCALE GENOMIC DNA]</scope>
    <source>
        <strain evidence="3 4">LMG 29542</strain>
    </source>
</reference>
<dbReference type="InterPro" id="IPR013975">
    <property type="entry name" value="Tscrpt_reg_BetR_N"/>
</dbReference>
<evidence type="ECO:0000259" key="2">
    <source>
        <dbReference type="PROSITE" id="PS50110"/>
    </source>
</evidence>
<dbReference type="Proteomes" id="UP000494363">
    <property type="component" value="Unassembled WGS sequence"/>
</dbReference>
<dbReference type="InterPro" id="IPR011006">
    <property type="entry name" value="CheY-like_superfamily"/>
</dbReference>
<dbReference type="PROSITE" id="PS50110">
    <property type="entry name" value="RESPONSE_REGULATORY"/>
    <property type="match status" value="1"/>
</dbReference>
<name>A0A6J5EZM8_9BURK</name>
<dbReference type="SUPFAM" id="SSF52172">
    <property type="entry name" value="CheY-like"/>
    <property type="match status" value="1"/>
</dbReference>
<dbReference type="Gene3D" id="3.40.50.2300">
    <property type="match status" value="1"/>
</dbReference>
<dbReference type="GO" id="GO:0000160">
    <property type="term" value="P:phosphorelay signal transduction system"/>
    <property type="evidence" value="ECO:0007669"/>
    <property type="project" value="InterPro"/>
</dbReference>
<organism evidence="3 4">
    <name type="scientific">Paraburkholderia humisilvae</name>
    <dbReference type="NCBI Taxonomy" id="627669"/>
    <lineage>
        <taxon>Bacteria</taxon>
        <taxon>Pseudomonadati</taxon>
        <taxon>Pseudomonadota</taxon>
        <taxon>Betaproteobacteria</taxon>
        <taxon>Burkholderiales</taxon>
        <taxon>Burkholderiaceae</taxon>
        <taxon>Paraburkholderia</taxon>
    </lineage>
</organism>
<accession>A0A6J5EZM8</accession>
<dbReference type="AlphaFoldDB" id="A0A6J5EZM8"/>
<feature type="domain" description="Response regulatory" evidence="2">
    <location>
        <begin position="141"/>
        <end position="263"/>
    </location>
</feature>
<protein>
    <recommendedName>
        <fullName evidence="2">Response regulatory domain-containing protein</fullName>
    </recommendedName>
</protein>
<keyword evidence="4" id="KW-1185">Reference proteome</keyword>
<evidence type="ECO:0000313" key="4">
    <source>
        <dbReference type="Proteomes" id="UP000494363"/>
    </source>
</evidence>
<feature type="modified residue" description="4-aspartylphosphate" evidence="1">
    <location>
        <position position="190"/>
    </location>
</feature>
<proteinExistence type="predicted"/>
<dbReference type="InterPro" id="IPR001789">
    <property type="entry name" value="Sig_transdc_resp-reg_receiver"/>
</dbReference>
<keyword evidence="1" id="KW-0597">Phosphoprotein</keyword>
<evidence type="ECO:0000256" key="1">
    <source>
        <dbReference type="PROSITE-ProRule" id="PRU00169"/>
    </source>
</evidence>
<evidence type="ECO:0000313" key="3">
    <source>
        <dbReference type="EMBL" id="CAB3772039.1"/>
    </source>
</evidence>
<sequence>MGLGDVVHNINALLDRHHVPSRKRNKVLADILGLHYTSVQKKMIWQKPWSHEQLRQICEYYGVPINNLIDDNRSNKVSALIRFGTKIQRGRISVGQELENPTSEDFIATQTMDGWVVMPGNTVVHEKCYRIDSMETLPPPLIALLDDEHDVRSPMVENFARIGLNTKEYATADALIGDLIATHFEGYILDWMLPNNTTSEDVVHRIRALPGGEQIPIVILTGKLETHLVEESELARMVQLYNVMIVEKPVRTRIIGMTLFSLMSRE</sequence>
<gene>
    <name evidence="3" type="ORF">LMG29542_06777</name>
</gene>